<dbReference type="AlphaFoldDB" id="A0A443I9D4"/>
<evidence type="ECO:0000256" key="10">
    <source>
        <dbReference type="RuleBase" id="RU363043"/>
    </source>
</evidence>
<comment type="subcellular location">
    <subcellularLocation>
        <location evidence="1 10">Cell inner membrane</location>
        <topology evidence="1 10">Multi-pass membrane protein</topology>
    </subcellularLocation>
</comment>
<evidence type="ECO:0000256" key="2">
    <source>
        <dbReference type="ARBA" id="ARBA00007069"/>
    </source>
</evidence>
<dbReference type="EMBL" id="JMEE01000045">
    <property type="protein sequence ID" value="RWR00811.1"/>
    <property type="molecule type" value="Genomic_DNA"/>
</dbReference>
<reference evidence="13 14" key="1">
    <citation type="submission" date="2014-04" db="EMBL/GenBank/DDBJ databases">
        <title>Draft genome sequence of Pantoea beijingensis strain LMG 27579, an emerging pathogen to Pleurotus eryngii with potential industrial application.</title>
        <authorList>
            <person name="Xu F."/>
            <person name="Liu Y."/>
            <person name="Wang S."/>
            <person name="Yin Y."/>
            <person name="Ma Y."/>
            <person name="Zhao S."/>
            <person name="Rong C."/>
        </authorList>
    </citation>
    <scope>NUCLEOTIDE SEQUENCE [LARGE SCALE GENOMIC DNA]</scope>
    <source>
        <strain evidence="13 14">LMG 27579</strain>
    </source>
</reference>
<dbReference type="GO" id="GO:0035435">
    <property type="term" value="P:phosphate ion transmembrane transport"/>
    <property type="evidence" value="ECO:0007669"/>
    <property type="project" value="InterPro"/>
</dbReference>
<keyword evidence="6" id="KW-0997">Cell inner membrane</keyword>
<feature type="domain" description="ABC transmembrane type-1" evidence="12">
    <location>
        <begin position="302"/>
        <end position="534"/>
    </location>
</feature>
<dbReference type="GO" id="GO:0005886">
    <property type="term" value="C:plasma membrane"/>
    <property type="evidence" value="ECO:0007669"/>
    <property type="project" value="UniProtKB-SubCell"/>
</dbReference>
<dbReference type="Proteomes" id="UP000288794">
    <property type="component" value="Unassembled WGS sequence"/>
</dbReference>
<evidence type="ECO:0000256" key="9">
    <source>
        <dbReference type="ARBA" id="ARBA00023136"/>
    </source>
</evidence>
<keyword evidence="11" id="KW-0175">Coiled coil</keyword>
<keyword evidence="5 10" id="KW-1003">Cell membrane</keyword>
<feature type="transmembrane region" description="Helical" evidence="10">
    <location>
        <begin position="390"/>
        <end position="413"/>
    </location>
</feature>
<keyword evidence="8 10" id="KW-1133">Transmembrane helix</keyword>
<dbReference type="CDD" id="cd06261">
    <property type="entry name" value="TM_PBP2"/>
    <property type="match status" value="1"/>
</dbReference>
<evidence type="ECO:0000313" key="13">
    <source>
        <dbReference type="EMBL" id="RWR00811.1"/>
    </source>
</evidence>
<keyword evidence="14" id="KW-1185">Reference proteome</keyword>
<evidence type="ECO:0000259" key="12">
    <source>
        <dbReference type="PROSITE" id="PS50928"/>
    </source>
</evidence>
<protein>
    <recommendedName>
        <fullName evidence="3 10">Phosphate transport system permease protein PstA</fullName>
    </recommendedName>
</protein>
<evidence type="ECO:0000256" key="7">
    <source>
        <dbReference type="ARBA" id="ARBA00022692"/>
    </source>
</evidence>
<comment type="caution">
    <text evidence="13">The sequence shown here is derived from an EMBL/GenBank/DDBJ whole genome shotgun (WGS) entry which is preliminary data.</text>
</comment>
<dbReference type="SUPFAM" id="SSF161098">
    <property type="entry name" value="MetI-like"/>
    <property type="match status" value="1"/>
</dbReference>
<feature type="transmembrane region" description="Helical" evidence="10">
    <location>
        <begin position="298"/>
        <end position="327"/>
    </location>
</feature>
<evidence type="ECO:0000256" key="11">
    <source>
        <dbReference type="SAM" id="Coils"/>
    </source>
</evidence>
<keyword evidence="4" id="KW-0813">Transport</keyword>
<evidence type="ECO:0000256" key="3">
    <source>
        <dbReference type="ARBA" id="ARBA00016864"/>
    </source>
</evidence>
<keyword evidence="7 10" id="KW-0812">Transmembrane</keyword>
<feature type="transmembrane region" description="Helical" evidence="10">
    <location>
        <begin position="339"/>
        <end position="367"/>
    </location>
</feature>
<dbReference type="InterPro" id="IPR000515">
    <property type="entry name" value="MetI-like"/>
</dbReference>
<feature type="transmembrane region" description="Helical" evidence="10">
    <location>
        <begin position="12"/>
        <end position="35"/>
    </location>
</feature>
<feature type="transmembrane region" description="Helical" evidence="10">
    <location>
        <begin position="515"/>
        <end position="537"/>
    </location>
</feature>
<name>A0A443I9D4_9GAMM</name>
<evidence type="ECO:0000256" key="5">
    <source>
        <dbReference type="ARBA" id="ARBA00022475"/>
    </source>
</evidence>
<feature type="coiled-coil region" evidence="11">
    <location>
        <begin position="156"/>
        <end position="236"/>
    </location>
</feature>
<comment type="similarity">
    <text evidence="2 10">Belongs to the binding-protein-dependent transport system permease family. CysTW subfamily.</text>
</comment>
<organism evidence="13 14">
    <name type="scientific">[Pantoea] beijingensis</name>
    <dbReference type="NCBI Taxonomy" id="1324864"/>
    <lineage>
        <taxon>Bacteria</taxon>
        <taxon>Pseudomonadati</taxon>
        <taxon>Pseudomonadota</taxon>
        <taxon>Gammaproteobacteria</taxon>
        <taxon>Enterobacterales</taxon>
        <taxon>Erwiniaceae</taxon>
        <taxon>Erwinia</taxon>
    </lineage>
</organism>
<dbReference type="PANTHER" id="PTHR43470:SF6">
    <property type="entry name" value="PHOSPHATE TRANSPORT SYSTEM PERMEASE PROTEIN PSTA"/>
    <property type="match status" value="1"/>
</dbReference>
<dbReference type="InterPro" id="IPR005672">
    <property type="entry name" value="Phosphate_PstA"/>
</dbReference>
<dbReference type="PANTHER" id="PTHR43470">
    <property type="entry name" value="PHOSPHATE TRANSPORT SYSTEM PERMEASE PROTEIN PSTA-RELATED"/>
    <property type="match status" value="1"/>
</dbReference>
<evidence type="ECO:0000256" key="8">
    <source>
        <dbReference type="ARBA" id="ARBA00022989"/>
    </source>
</evidence>
<accession>A0A443I9D4</accession>
<dbReference type="RefSeq" id="WP_128179177.1">
    <property type="nucleotide sequence ID" value="NZ_CP071409.1"/>
</dbReference>
<keyword evidence="9 10" id="KW-0472">Membrane</keyword>
<evidence type="ECO:0000256" key="6">
    <source>
        <dbReference type="ARBA" id="ARBA00022519"/>
    </source>
</evidence>
<dbReference type="NCBIfam" id="TIGR00974">
    <property type="entry name" value="3a0107s02c"/>
    <property type="match status" value="1"/>
</dbReference>
<dbReference type="PROSITE" id="PS50928">
    <property type="entry name" value="ABC_TM1"/>
    <property type="match status" value="1"/>
</dbReference>
<evidence type="ECO:0000256" key="1">
    <source>
        <dbReference type="ARBA" id="ARBA00004429"/>
    </source>
</evidence>
<evidence type="ECO:0000313" key="14">
    <source>
        <dbReference type="Proteomes" id="UP000288794"/>
    </source>
</evidence>
<evidence type="ECO:0000256" key="4">
    <source>
        <dbReference type="ARBA" id="ARBA00022448"/>
    </source>
</evidence>
<dbReference type="GO" id="GO:0005315">
    <property type="term" value="F:phosphate transmembrane transporter activity"/>
    <property type="evidence" value="ECO:0007669"/>
    <property type="project" value="InterPro"/>
</dbReference>
<sequence length="550" mass="61784">MSRAVRQNERWRWLTGGAVVVSLLAFLLLIVLLAWQGLRGFWPQSITLFTLNQPSAGSIQLLGETVSSSTLSRRQLEKEGRVLPSYLPDTFTRYVIKTGNRDFAAPDFRTLLSSDITAQQQPEQVIVLQRRSGGMAYGWFVGLEEGRQALIAQDMRQALQRRLHQISLQLKQAEHIRRVNMARINAQLDTLQQRAEMLSEKKAYSIRQQSIYQADRSDLQRQFDRLALRLASLNREIDRNTLILRDASGNDHRIPLAQIIMAWYPNKMNYWQKWCHFGNQVWHFISDSPQDGQSEGGVFPAIFGTVLMVMLMSIVVMPLGVIAAVWLHEYAHRHWLTQLVRIAVVNLAGVPSIVYGVFGLGFFVWLIGGTLDQLLFPASLPNPTFGTPGLLWASLTLALLTLPVVIVATEEGLSRIPPALRLGSLALGATRAETLWHITLPLAVPAMLTGFILAVARAAGETAPLMLVGVVKMVPELPVDAIFPYLHLDRKFMHLGFQIYDLAFQSPDAEADRPLVYATALLLVLLVLGLNLLAMGLRHRLRERYRALIQ</sequence>
<dbReference type="Gene3D" id="1.10.3720.10">
    <property type="entry name" value="MetI-like"/>
    <property type="match status" value="1"/>
</dbReference>
<proteinExistence type="inferred from homology"/>
<dbReference type="Pfam" id="PF00528">
    <property type="entry name" value="BPD_transp_1"/>
    <property type="match status" value="1"/>
</dbReference>
<dbReference type="InterPro" id="IPR035906">
    <property type="entry name" value="MetI-like_sf"/>
</dbReference>
<gene>
    <name evidence="13" type="ORF">ED28_16790</name>
</gene>
<feature type="transmembrane region" description="Helical" evidence="10">
    <location>
        <begin position="434"/>
        <end position="456"/>
    </location>
</feature>